<comment type="caution">
    <text evidence="2">The sequence shown here is derived from an EMBL/GenBank/DDBJ whole genome shotgun (WGS) entry which is preliminary data.</text>
</comment>
<dbReference type="GO" id="GO:0032784">
    <property type="term" value="P:regulation of DNA-templated transcription elongation"/>
    <property type="evidence" value="ECO:0007669"/>
    <property type="project" value="InterPro"/>
</dbReference>
<organism evidence="2 3">
    <name type="scientific">Flagellimonas lutimaris</name>
    <dbReference type="NCBI Taxonomy" id="475082"/>
    <lineage>
        <taxon>Bacteria</taxon>
        <taxon>Pseudomonadati</taxon>
        <taxon>Bacteroidota</taxon>
        <taxon>Flavobacteriia</taxon>
        <taxon>Flavobacteriales</taxon>
        <taxon>Flavobacteriaceae</taxon>
        <taxon>Flagellimonas</taxon>
    </lineage>
</organism>
<dbReference type="GO" id="GO:0070063">
    <property type="term" value="F:RNA polymerase binding"/>
    <property type="evidence" value="ECO:0007669"/>
    <property type="project" value="InterPro"/>
</dbReference>
<evidence type="ECO:0000313" key="2">
    <source>
        <dbReference type="EMBL" id="RIV34928.1"/>
    </source>
</evidence>
<dbReference type="Gene3D" id="3.10.50.30">
    <property type="entry name" value="Transcription elongation factor, GreA/GreB, C-terminal domain"/>
    <property type="match status" value="1"/>
</dbReference>
<dbReference type="GO" id="GO:0003746">
    <property type="term" value="F:translation elongation factor activity"/>
    <property type="evidence" value="ECO:0007669"/>
    <property type="project" value="UniProtKB-KW"/>
</dbReference>
<keyword evidence="3" id="KW-1185">Reference proteome</keyword>
<gene>
    <name evidence="2" type="ORF">D2V08_06050</name>
</gene>
<dbReference type="PANTHER" id="PTHR30437:SF5">
    <property type="entry name" value="REGULATOR OF NUCLEOSIDE DIPHOSPHATE KINASE"/>
    <property type="match status" value="1"/>
</dbReference>
<dbReference type="PANTHER" id="PTHR30437">
    <property type="entry name" value="TRANSCRIPTION ELONGATION FACTOR GREA"/>
    <property type="match status" value="1"/>
</dbReference>
<keyword evidence="2" id="KW-0251">Elongation factor</keyword>
<dbReference type="SUPFAM" id="SSF54534">
    <property type="entry name" value="FKBP-like"/>
    <property type="match status" value="1"/>
</dbReference>
<dbReference type="EMBL" id="QXFH01000070">
    <property type="protein sequence ID" value="RIV34928.1"/>
    <property type="molecule type" value="Genomic_DNA"/>
</dbReference>
<feature type="domain" description="Transcription elongation factor GreA/GreB C-terminal" evidence="1">
    <location>
        <begin position="54"/>
        <end position="127"/>
    </location>
</feature>
<dbReference type="OrthoDB" id="1433751at2"/>
<dbReference type="InterPro" id="IPR036953">
    <property type="entry name" value="GreA/GreB_C_sf"/>
</dbReference>
<dbReference type="Proteomes" id="UP000266067">
    <property type="component" value="Unassembled WGS sequence"/>
</dbReference>
<proteinExistence type="predicted"/>
<accession>A0A3A1NDP1</accession>
<dbReference type="InterPro" id="IPR023459">
    <property type="entry name" value="Tscrpt_elong_fac_GreA/B_fam"/>
</dbReference>
<dbReference type="Pfam" id="PF01272">
    <property type="entry name" value="GreA_GreB"/>
    <property type="match status" value="1"/>
</dbReference>
<dbReference type="RefSeq" id="WP_119607160.1">
    <property type="nucleotide sequence ID" value="NZ_QXFH01000070.1"/>
</dbReference>
<reference evidence="2 3" key="1">
    <citation type="submission" date="2018-08" db="EMBL/GenBank/DDBJ databases">
        <title>Proposal of Muricauda 72 sp.nov. and Muricauda NH166 sp.nov., isolated from seawater.</title>
        <authorList>
            <person name="Cheng H."/>
            <person name="Wu Y.-H."/>
            <person name="Guo L.-L."/>
            <person name="Xu X.-W."/>
        </authorList>
    </citation>
    <scope>NUCLEOTIDE SEQUENCE [LARGE SCALE GENOMIC DNA]</scope>
    <source>
        <strain evidence="2 3">KCTC 22173</strain>
    </source>
</reference>
<name>A0A3A1NDP1_9FLAO</name>
<keyword evidence="2" id="KW-0648">Protein biosynthesis</keyword>
<sequence>MKYGSLIMEKKDYLTLKRILNFHRFYEDYAHKDALEQLGDRIDNALVEDESDMPDDVVRLNSKVTVEFMKGSRQSFQLVASTRNDLKQNMISVVSTLGASLVGLAVDDQIQLGFPSDVQSFKIVGVEQSHQLSSSFDL</sequence>
<protein>
    <submittedName>
        <fullName evidence="2">Transcription elongation factor GreAB</fullName>
    </submittedName>
</protein>
<dbReference type="InterPro" id="IPR001437">
    <property type="entry name" value="Tscrpt_elong_fac_GreA/B_C"/>
</dbReference>
<dbReference type="GO" id="GO:0006354">
    <property type="term" value="P:DNA-templated transcription elongation"/>
    <property type="evidence" value="ECO:0007669"/>
    <property type="project" value="TreeGrafter"/>
</dbReference>
<dbReference type="AlphaFoldDB" id="A0A3A1NDP1"/>
<evidence type="ECO:0000259" key="1">
    <source>
        <dbReference type="Pfam" id="PF01272"/>
    </source>
</evidence>
<evidence type="ECO:0000313" key="3">
    <source>
        <dbReference type="Proteomes" id="UP000266067"/>
    </source>
</evidence>
<dbReference type="GO" id="GO:0003677">
    <property type="term" value="F:DNA binding"/>
    <property type="evidence" value="ECO:0007669"/>
    <property type="project" value="InterPro"/>
</dbReference>